<gene>
    <name evidence="6" type="ORF">PPRIM_AZ9-3.1.T0550155</name>
</gene>
<dbReference type="PROSITE" id="PS51417">
    <property type="entry name" value="ARF"/>
    <property type="match status" value="1"/>
</dbReference>
<dbReference type="EMBL" id="CAJJDM010000055">
    <property type="protein sequence ID" value="CAD8075945.1"/>
    <property type="molecule type" value="Genomic_DNA"/>
</dbReference>
<dbReference type="GO" id="GO:0046872">
    <property type="term" value="F:metal ion binding"/>
    <property type="evidence" value="ECO:0007669"/>
    <property type="project" value="UniProtKB-KW"/>
</dbReference>
<dbReference type="SMART" id="SM00178">
    <property type="entry name" value="SAR"/>
    <property type="match status" value="1"/>
</dbReference>
<dbReference type="InterPro" id="IPR005225">
    <property type="entry name" value="Small_GTP-bd"/>
</dbReference>
<evidence type="ECO:0000256" key="1">
    <source>
        <dbReference type="ARBA" id="ARBA00010290"/>
    </source>
</evidence>
<keyword evidence="5" id="KW-0460">Magnesium</keyword>
<dbReference type="CDD" id="cd00878">
    <property type="entry name" value="Arf_Arl"/>
    <property type="match status" value="1"/>
</dbReference>
<keyword evidence="2 4" id="KW-0547">Nucleotide-binding</keyword>
<evidence type="ECO:0000256" key="4">
    <source>
        <dbReference type="PIRSR" id="PIRSR606689-1"/>
    </source>
</evidence>
<sequence length="172" mass="20087">MGNPFSKFIYKKTPQILLIGLDAVGKTTILNQLKLGKVENFFTGIGYQQKKLLTKSFDIITWNIEGPSGLRLLWRHFYEKSQALILVLDLTNQERLIEIKEWLEKYLIDNKLNRLPLLIYVNKIDLVQINLNQLNSELMFEKFSNNFLIQPCCAITREGLEDGITWILQQIK</sequence>
<accession>A0A8S1MEM7</accession>
<evidence type="ECO:0000256" key="5">
    <source>
        <dbReference type="PIRSR" id="PIRSR606689-2"/>
    </source>
</evidence>
<keyword evidence="3 4" id="KW-0342">GTP-binding</keyword>
<proteinExistence type="inferred from homology"/>
<dbReference type="Pfam" id="PF00025">
    <property type="entry name" value="Arf"/>
    <property type="match status" value="1"/>
</dbReference>
<name>A0A8S1MEM7_PARPR</name>
<dbReference type="Proteomes" id="UP000688137">
    <property type="component" value="Unassembled WGS sequence"/>
</dbReference>
<feature type="binding site" evidence="5">
    <location>
        <position position="27"/>
    </location>
    <ligand>
        <name>Mg(2+)</name>
        <dbReference type="ChEBI" id="CHEBI:18420"/>
    </ligand>
</feature>
<reference evidence="6" key="1">
    <citation type="submission" date="2021-01" db="EMBL/GenBank/DDBJ databases">
        <authorList>
            <consortium name="Genoscope - CEA"/>
            <person name="William W."/>
        </authorList>
    </citation>
    <scope>NUCLEOTIDE SEQUENCE</scope>
</reference>
<dbReference type="AlphaFoldDB" id="A0A8S1MEM7"/>
<keyword evidence="7" id="KW-1185">Reference proteome</keyword>
<dbReference type="InterPro" id="IPR006689">
    <property type="entry name" value="Small_GTPase_ARF/SAR"/>
</dbReference>
<dbReference type="GO" id="GO:0003924">
    <property type="term" value="F:GTPase activity"/>
    <property type="evidence" value="ECO:0007669"/>
    <property type="project" value="InterPro"/>
</dbReference>
<dbReference type="FunFam" id="3.40.50.300:FF:001166">
    <property type="entry name" value="ADP-ribosylation factor D"/>
    <property type="match status" value="1"/>
</dbReference>
<comment type="similarity">
    <text evidence="1">Belongs to the small GTPase superfamily. Arf family.</text>
</comment>
<feature type="binding site" evidence="4">
    <location>
        <begin position="20"/>
        <end position="27"/>
    </location>
    <ligand>
        <name>GTP</name>
        <dbReference type="ChEBI" id="CHEBI:37565"/>
    </ligand>
</feature>
<dbReference type="GO" id="GO:0005525">
    <property type="term" value="F:GTP binding"/>
    <property type="evidence" value="ECO:0007669"/>
    <property type="project" value="UniProtKB-KW"/>
</dbReference>
<feature type="binding site" evidence="4">
    <location>
        <position position="66"/>
    </location>
    <ligand>
        <name>GTP</name>
        <dbReference type="ChEBI" id="CHEBI:37565"/>
    </ligand>
</feature>
<dbReference type="InterPro" id="IPR024156">
    <property type="entry name" value="Small_GTPase_ARF"/>
</dbReference>
<dbReference type="PANTHER" id="PTHR11711">
    <property type="entry name" value="ADP RIBOSYLATION FACTOR-RELATED"/>
    <property type="match status" value="1"/>
</dbReference>
<dbReference type="OMA" id="CCAITRE"/>
<evidence type="ECO:0000256" key="3">
    <source>
        <dbReference type="ARBA" id="ARBA00023134"/>
    </source>
</evidence>
<protein>
    <recommendedName>
        <fullName evidence="8">GTP-binding protein</fullName>
    </recommendedName>
</protein>
<keyword evidence="5" id="KW-0479">Metal-binding</keyword>
<evidence type="ECO:0000313" key="7">
    <source>
        <dbReference type="Proteomes" id="UP000688137"/>
    </source>
</evidence>
<organism evidence="6 7">
    <name type="scientific">Paramecium primaurelia</name>
    <dbReference type="NCBI Taxonomy" id="5886"/>
    <lineage>
        <taxon>Eukaryota</taxon>
        <taxon>Sar</taxon>
        <taxon>Alveolata</taxon>
        <taxon>Ciliophora</taxon>
        <taxon>Intramacronucleata</taxon>
        <taxon>Oligohymenophorea</taxon>
        <taxon>Peniculida</taxon>
        <taxon>Parameciidae</taxon>
        <taxon>Paramecium</taxon>
    </lineage>
</organism>
<dbReference type="SMART" id="SM00177">
    <property type="entry name" value="ARF"/>
    <property type="match status" value="1"/>
</dbReference>
<evidence type="ECO:0000313" key="6">
    <source>
        <dbReference type="EMBL" id="CAD8075945.1"/>
    </source>
</evidence>
<feature type="binding site" evidence="4">
    <location>
        <begin position="122"/>
        <end position="125"/>
    </location>
    <ligand>
        <name>GTP</name>
        <dbReference type="ChEBI" id="CHEBI:37565"/>
    </ligand>
</feature>
<comment type="caution">
    <text evidence="6">The sequence shown here is derived from an EMBL/GenBank/DDBJ whole genome shotgun (WGS) entry which is preliminary data.</text>
</comment>
<dbReference type="NCBIfam" id="TIGR00231">
    <property type="entry name" value="small_GTP"/>
    <property type="match status" value="1"/>
</dbReference>
<evidence type="ECO:0000256" key="2">
    <source>
        <dbReference type="ARBA" id="ARBA00022741"/>
    </source>
</evidence>
<evidence type="ECO:0008006" key="8">
    <source>
        <dbReference type="Google" id="ProtNLM"/>
    </source>
</evidence>